<dbReference type="SMART" id="SM00862">
    <property type="entry name" value="Trans_reg_C"/>
    <property type="match status" value="1"/>
</dbReference>
<evidence type="ECO:0000313" key="11">
    <source>
        <dbReference type="Proteomes" id="UP000181899"/>
    </source>
</evidence>
<dbReference type="Gene3D" id="6.10.250.690">
    <property type="match status" value="1"/>
</dbReference>
<dbReference type="CDD" id="cd17574">
    <property type="entry name" value="REC_OmpR"/>
    <property type="match status" value="1"/>
</dbReference>
<organism evidence="10 11">
    <name type="scientific">Proteiniclasticum ruminis</name>
    <dbReference type="NCBI Taxonomy" id="398199"/>
    <lineage>
        <taxon>Bacteria</taxon>
        <taxon>Bacillati</taxon>
        <taxon>Bacillota</taxon>
        <taxon>Clostridia</taxon>
        <taxon>Eubacteriales</taxon>
        <taxon>Clostridiaceae</taxon>
        <taxon>Proteiniclasticum</taxon>
    </lineage>
</organism>
<sequence>MNTILLVEDDKAIVENLVEILKREGYRVENAKGQQEALNLLPLHSFDLCLLDISLSEGNGFALCRAIKDKEPDLPVIFLTASGDEYSVVAGFDMGADDYVKKPFRPMELLSRIKNVLRRSGKAQSVVEIRHLSVDTVKGVVKKSGEDVFLSALEYRLLLVFLSHKGMILSRTKLLEEIWDAAGDFVSDNTLTVYIKRLREKIEEDPQNPEIIKTVRGLGYKVGEE</sequence>
<keyword evidence="11" id="KW-1185">Reference proteome</keyword>
<accession>A0A1I4ZUI8</accession>
<evidence type="ECO:0000259" key="9">
    <source>
        <dbReference type="PROSITE" id="PS51755"/>
    </source>
</evidence>
<dbReference type="InterPro" id="IPR016032">
    <property type="entry name" value="Sig_transdc_resp-reg_C-effctor"/>
</dbReference>
<feature type="DNA-binding region" description="OmpR/PhoB-type" evidence="7">
    <location>
        <begin position="124"/>
        <end position="224"/>
    </location>
</feature>
<evidence type="ECO:0000256" key="3">
    <source>
        <dbReference type="ARBA" id="ARBA00023125"/>
    </source>
</evidence>
<dbReference type="GO" id="GO:0006355">
    <property type="term" value="P:regulation of DNA-templated transcription"/>
    <property type="evidence" value="ECO:0007669"/>
    <property type="project" value="InterPro"/>
</dbReference>
<gene>
    <name evidence="10" type="ORF">SAMN04488695_102160</name>
</gene>
<dbReference type="Gene3D" id="3.40.50.2300">
    <property type="match status" value="1"/>
</dbReference>
<evidence type="ECO:0000256" key="2">
    <source>
        <dbReference type="ARBA" id="ARBA00023015"/>
    </source>
</evidence>
<evidence type="ECO:0000256" key="1">
    <source>
        <dbReference type="ARBA" id="ARBA00018672"/>
    </source>
</evidence>
<dbReference type="GO" id="GO:0000976">
    <property type="term" value="F:transcription cis-regulatory region binding"/>
    <property type="evidence" value="ECO:0007669"/>
    <property type="project" value="TreeGrafter"/>
</dbReference>
<dbReference type="Pfam" id="PF00486">
    <property type="entry name" value="Trans_reg_C"/>
    <property type="match status" value="1"/>
</dbReference>
<dbReference type="Gene3D" id="1.10.10.10">
    <property type="entry name" value="Winged helix-like DNA-binding domain superfamily/Winged helix DNA-binding domain"/>
    <property type="match status" value="1"/>
</dbReference>
<dbReference type="SUPFAM" id="SSF46894">
    <property type="entry name" value="C-terminal effector domain of the bipartite response regulators"/>
    <property type="match status" value="1"/>
</dbReference>
<proteinExistence type="predicted"/>
<dbReference type="SUPFAM" id="SSF52172">
    <property type="entry name" value="CheY-like"/>
    <property type="match status" value="1"/>
</dbReference>
<reference evidence="10 11" key="1">
    <citation type="submission" date="2016-10" db="EMBL/GenBank/DDBJ databases">
        <authorList>
            <person name="de Groot N.N."/>
        </authorList>
    </citation>
    <scope>NUCLEOTIDE SEQUENCE [LARGE SCALE GENOMIC DNA]</scope>
    <source>
        <strain evidence="10 11">ML2</strain>
    </source>
</reference>
<dbReference type="InterPro" id="IPR039420">
    <property type="entry name" value="WalR-like"/>
</dbReference>
<dbReference type="AlphaFoldDB" id="A0A1I4ZUI8"/>
<dbReference type="GO" id="GO:0032993">
    <property type="term" value="C:protein-DNA complex"/>
    <property type="evidence" value="ECO:0007669"/>
    <property type="project" value="TreeGrafter"/>
</dbReference>
<feature type="domain" description="Response regulatory" evidence="8">
    <location>
        <begin position="3"/>
        <end position="117"/>
    </location>
</feature>
<dbReference type="InterPro" id="IPR001789">
    <property type="entry name" value="Sig_transdc_resp-reg_receiver"/>
</dbReference>
<keyword evidence="6" id="KW-0597">Phosphoprotein</keyword>
<dbReference type="InterPro" id="IPR011006">
    <property type="entry name" value="CheY-like_superfamily"/>
</dbReference>
<dbReference type="InterPro" id="IPR036388">
    <property type="entry name" value="WH-like_DNA-bd_sf"/>
</dbReference>
<dbReference type="InterPro" id="IPR001867">
    <property type="entry name" value="OmpR/PhoB-type_DNA-bd"/>
</dbReference>
<evidence type="ECO:0000256" key="7">
    <source>
        <dbReference type="PROSITE-ProRule" id="PRU01091"/>
    </source>
</evidence>
<dbReference type="Pfam" id="PF00072">
    <property type="entry name" value="Response_reg"/>
    <property type="match status" value="1"/>
</dbReference>
<evidence type="ECO:0000259" key="8">
    <source>
        <dbReference type="PROSITE" id="PS50110"/>
    </source>
</evidence>
<dbReference type="PROSITE" id="PS50110">
    <property type="entry name" value="RESPONSE_REGULATORY"/>
    <property type="match status" value="1"/>
</dbReference>
<feature type="modified residue" description="4-aspartylphosphate" evidence="6">
    <location>
        <position position="52"/>
    </location>
</feature>
<dbReference type="PROSITE" id="PS51755">
    <property type="entry name" value="OMPR_PHOB"/>
    <property type="match status" value="1"/>
</dbReference>
<keyword evidence="2" id="KW-0805">Transcription regulation</keyword>
<dbReference type="STRING" id="398199.SAMN05421804_105121"/>
<keyword evidence="4" id="KW-0804">Transcription</keyword>
<dbReference type="eggNOG" id="COG0745">
    <property type="taxonomic scope" value="Bacteria"/>
</dbReference>
<name>A0A1I4ZUI8_9CLOT</name>
<evidence type="ECO:0000256" key="4">
    <source>
        <dbReference type="ARBA" id="ARBA00023163"/>
    </source>
</evidence>
<evidence type="ECO:0000313" key="10">
    <source>
        <dbReference type="EMBL" id="SFN53904.1"/>
    </source>
</evidence>
<dbReference type="PANTHER" id="PTHR48111:SF73">
    <property type="entry name" value="ALKALINE PHOSPHATASE SYNTHESIS TRANSCRIPTIONAL REGULATORY PROTEIN PHOP"/>
    <property type="match status" value="1"/>
</dbReference>
<dbReference type="RefSeq" id="WP_074911151.1">
    <property type="nucleotide sequence ID" value="NZ_FOVK01000002.1"/>
</dbReference>
<dbReference type="PANTHER" id="PTHR48111">
    <property type="entry name" value="REGULATOR OF RPOS"/>
    <property type="match status" value="1"/>
</dbReference>
<dbReference type="OrthoDB" id="9803564at2"/>
<dbReference type="SMART" id="SM00448">
    <property type="entry name" value="REC"/>
    <property type="match status" value="1"/>
</dbReference>
<evidence type="ECO:0000256" key="6">
    <source>
        <dbReference type="PROSITE-ProRule" id="PRU00169"/>
    </source>
</evidence>
<dbReference type="GO" id="GO:0000156">
    <property type="term" value="F:phosphorelay response regulator activity"/>
    <property type="evidence" value="ECO:0007669"/>
    <property type="project" value="TreeGrafter"/>
</dbReference>
<evidence type="ECO:0000256" key="5">
    <source>
        <dbReference type="ARBA" id="ARBA00024867"/>
    </source>
</evidence>
<dbReference type="Proteomes" id="UP000181899">
    <property type="component" value="Unassembled WGS sequence"/>
</dbReference>
<dbReference type="GO" id="GO:0005829">
    <property type="term" value="C:cytosol"/>
    <property type="evidence" value="ECO:0007669"/>
    <property type="project" value="TreeGrafter"/>
</dbReference>
<dbReference type="CDD" id="cd00383">
    <property type="entry name" value="trans_reg_C"/>
    <property type="match status" value="1"/>
</dbReference>
<feature type="domain" description="OmpR/PhoB-type" evidence="9">
    <location>
        <begin position="124"/>
        <end position="224"/>
    </location>
</feature>
<keyword evidence="3 7" id="KW-0238">DNA-binding</keyword>
<protein>
    <recommendedName>
        <fullName evidence="1">Stage 0 sporulation protein A homolog</fullName>
    </recommendedName>
</protein>
<comment type="function">
    <text evidence="5">May play the central regulatory role in sporulation. It may be an element of the effector pathway responsible for the activation of sporulation genes in response to nutritional stress. Spo0A may act in concert with spo0H (a sigma factor) to control the expression of some genes that are critical to the sporulation process.</text>
</comment>
<dbReference type="EMBL" id="FOVK01000002">
    <property type="protein sequence ID" value="SFN53904.1"/>
    <property type="molecule type" value="Genomic_DNA"/>
</dbReference>